<dbReference type="STRING" id="1987383.A5844_001338"/>
<dbReference type="Proteomes" id="UP000194933">
    <property type="component" value="Unassembled WGS sequence"/>
</dbReference>
<dbReference type="AlphaFoldDB" id="A0A242K1Q4"/>
<reference evidence="1 2" key="1">
    <citation type="submission" date="2017-05" db="EMBL/GenBank/DDBJ databases">
        <title>The Genome Sequence of Enterococcus sp. 10A9_DIV0425.</title>
        <authorList>
            <consortium name="The Broad Institute Genomics Platform"/>
            <consortium name="The Broad Institute Genomic Center for Infectious Diseases"/>
            <person name="Earl A."/>
            <person name="Manson A."/>
            <person name="Schwartman J."/>
            <person name="Gilmore M."/>
            <person name="Abouelleil A."/>
            <person name="Cao P."/>
            <person name="Chapman S."/>
            <person name="Cusick C."/>
            <person name="Shea T."/>
            <person name="Young S."/>
            <person name="Neafsey D."/>
            <person name="Nusbaum C."/>
            <person name="Birren B."/>
        </authorList>
    </citation>
    <scope>NUCLEOTIDE SEQUENCE [LARGE SCALE GENOMIC DNA]</scope>
    <source>
        <strain evidence="1 2">10A9_DIV0425</strain>
    </source>
</reference>
<gene>
    <name evidence="1" type="ORF">A5844_001338</name>
</gene>
<evidence type="ECO:0000313" key="2">
    <source>
        <dbReference type="Proteomes" id="UP000194933"/>
    </source>
</evidence>
<accession>A0A242K1Q4</accession>
<proteinExistence type="predicted"/>
<dbReference type="RefSeq" id="WP_086284440.1">
    <property type="nucleotide sequence ID" value="NZ_NGMO01000002.1"/>
</dbReference>
<sequence>MNSYIATTLKYVGFATIGKYIAGWLGIAVGTVGANINTSRGLIVRFNKQPGWKWGVNGYVWAIISWRSQ</sequence>
<organism evidence="1 2">
    <name type="scientific">Candidatus Enterococcus wittei</name>
    <dbReference type="NCBI Taxonomy" id="1987383"/>
    <lineage>
        <taxon>Bacteria</taxon>
        <taxon>Bacillati</taxon>
        <taxon>Bacillota</taxon>
        <taxon>Bacilli</taxon>
        <taxon>Lactobacillales</taxon>
        <taxon>Enterococcaceae</taxon>
        <taxon>Enterococcus</taxon>
    </lineage>
</organism>
<name>A0A242K1Q4_9ENTE</name>
<keyword evidence="2" id="KW-1185">Reference proteome</keyword>
<evidence type="ECO:0000313" key="1">
    <source>
        <dbReference type="EMBL" id="OTP11204.1"/>
    </source>
</evidence>
<comment type="caution">
    <text evidence="1">The sequence shown here is derived from an EMBL/GenBank/DDBJ whole genome shotgun (WGS) entry which is preliminary data.</text>
</comment>
<dbReference type="EMBL" id="NGMO01000002">
    <property type="protein sequence ID" value="OTP11204.1"/>
    <property type="molecule type" value="Genomic_DNA"/>
</dbReference>
<protein>
    <submittedName>
        <fullName evidence="1">Uncharacterized protein</fullName>
    </submittedName>
</protein>